<evidence type="ECO:0000313" key="4">
    <source>
        <dbReference type="EMBL" id="MBO2009500.1"/>
    </source>
</evidence>
<feature type="chain" id="PRO_5046660972" evidence="1">
    <location>
        <begin position="30"/>
        <end position="974"/>
    </location>
</feature>
<organism evidence="4 5">
    <name type="scientific">Hymenobacter negativus</name>
    <dbReference type="NCBI Taxonomy" id="2795026"/>
    <lineage>
        <taxon>Bacteria</taxon>
        <taxon>Pseudomonadati</taxon>
        <taxon>Bacteroidota</taxon>
        <taxon>Cytophagia</taxon>
        <taxon>Cytophagales</taxon>
        <taxon>Hymenobacteraceae</taxon>
        <taxon>Hymenobacter</taxon>
    </lineage>
</organism>
<keyword evidence="1" id="KW-0732">Signal</keyword>
<accession>A0ABS3QE33</accession>
<dbReference type="InterPro" id="IPR025924">
    <property type="entry name" value="YHYH_dom"/>
</dbReference>
<evidence type="ECO:0000256" key="1">
    <source>
        <dbReference type="SAM" id="SignalP"/>
    </source>
</evidence>
<comment type="caution">
    <text evidence="4">The sequence shown here is derived from an EMBL/GenBank/DDBJ whole genome shotgun (WGS) entry which is preliminary data.</text>
</comment>
<name>A0ABS3QE33_9BACT</name>
<keyword evidence="5" id="KW-1185">Reference proteome</keyword>
<feature type="signal peptide" evidence="1">
    <location>
        <begin position="1"/>
        <end position="29"/>
    </location>
</feature>
<protein>
    <submittedName>
        <fullName evidence="4">YHYH protein</fullName>
    </submittedName>
</protein>
<evidence type="ECO:0000259" key="2">
    <source>
        <dbReference type="Pfam" id="PF14240"/>
    </source>
</evidence>
<dbReference type="InterPro" id="IPR026444">
    <property type="entry name" value="Secre_tail"/>
</dbReference>
<dbReference type="NCBIfam" id="TIGR04183">
    <property type="entry name" value="Por_Secre_tail"/>
    <property type="match status" value="1"/>
</dbReference>
<evidence type="ECO:0000259" key="3">
    <source>
        <dbReference type="Pfam" id="PF18962"/>
    </source>
</evidence>
<dbReference type="Pfam" id="PF18962">
    <property type="entry name" value="Por_Secre_tail"/>
    <property type="match status" value="1"/>
</dbReference>
<feature type="domain" description="Secretion system C-terminal sorting" evidence="3">
    <location>
        <begin position="896"/>
        <end position="973"/>
    </location>
</feature>
<gene>
    <name evidence="4" type="ORF">J4E00_10595</name>
</gene>
<dbReference type="EMBL" id="JAGETZ010000004">
    <property type="protein sequence ID" value="MBO2009500.1"/>
    <property type="molecule type" value="Genomic_DNA"/>
</dbReference>
<dbReference type="RefSeq" id="WP_208175131.1">
    <property type="nucleotide sequence ID" value="NZ_JAGETZ010000004.1"/>
</dbReference>
<dbReference type="Pfam" id="PF14240">
    <property type="entry name" value="YHYH"/>
    <property type="match status" value="1"/>
</dbReference>
<sequence length="974" mass="101600">MTNTPLLSLPRLRHRLLLPLLLMALCSRAQLTSSVTSWLLNTTGATGYNGLPVNVQQVRYSTGNVYVNCSDIPAYTIGPWAFNPNVATNQNYLFKITRTPLPNTGTATATPLGNIGLWSNGTTMYNAKDGISYNNLGIWNQNAVVWEGSSFDACLGHPDGASKYHHHLNPKCLYNDRDSSVHSPLIGFALDGYPIYGTYGYRNASGTGGLKSMKSSYRVRNITARTTRTNGAALTPAQYGPTLATYALGYYIEDYEYVAGSGDLDDHNGRFAVTPEYPAGTYAYYITLNSFYEGSYPYTLGPTYYGVIPAGTLGPNSGTNTTVAEPVTTYTPAVDLTVSSTQSVPAGNYHDLTITGPTNGGPGVATLAGIISVTGTVLVKEGGVLNTNCQAITGAGSFTLAAGGTLGICSPAGITASSATGAVQVTGTRSYAIQATYIYNGTTAQVTGNGLPSEVRNLTLANATGLILSQSLSVNELLVLNSGTLTTSGNALTLLSGPNGTASALNAGTGAVSGNVTVQRYISPSQNSGTGYRHLSAPVGGTTVASLTMAGFTPTVNNGYNSATVPQSSTPFPTIFGYEQSRVNNPALVNNLTGFDRGWYSPASLSTALTTGQGYTVNLPATTFGWTGPLNTGSYTTAPLSRGSSPDAGWHLVGNPYPSTLDWGVVAAGLPANIASSMYVFESSGPYAGSYRSYVNGVGNPLISSSQGFFVRSLTVGQSPTLTFANAARNNEATLLYRGTVDARPRLELNLTDPIGQQDRTTVYWQTGATPATDAAFDAWKIPAASRSALWTEAGADKLSINGLPLATGLVRIPLNLSLIQAGTHALRLSELANIPATWAVQLEDRLSGTNTPLTAQTNYVFNAVAGALNGRFWLVVNAAGVLANTASSFRYAVALYPNPAQGAVQVSIPAVPGATHATLTLSDALGRAIRSQTVPLTNSGALATLPLTALAPGVYIIRTQAGGEVVTQRVVVE</sequence>
<evidence type="ECO:0000313" key="5">
    <source>
        <dbReference type="Proteomes" id="UP000664369"/>
    </source>
</evidence>
<proteinExistence type="predicted"/>
<reference evidence="4 5" key="1">
    <citation type="submission" date="2021-03" db="EMBL/GenBank/DDBJ databases">
        <authorList>
            <person name="Kim M.K."/>
        </authorList>
    </citation>
    <scope>NUCLEOTIDE SEQUENCE [LARGE SCALE GENOMIC DNA]</scope>
    <source>
        <strain evidence="4 5">BT442</strain>
    </source>
</reference>
<feature type="domain" description="YHYH" evidence="2">
    <location>
        <begin position="94"/>
        <end position="289"/>
    </location>
</feature>
<dbReference type="Proteomes" id="UP000664369">
    <property type="component" value="Unassembled WGS sequence"/>
</dbReference>